<dbReference type="AlphaFoldDB" id="V5BWK9"/>
<gene>
    <name evidence="2" type="ORF">MGMO_64c00060</name>
</gene>
<dbReference type="eggNOG" id="ENOG5031NH3">
    <property type="taxonomic scope" value="Bacteria"/>
</dbReference>
<keyword evidence="1" id="KW-0472">Membrane</keyword>
<dbReference type="EMBL" id="AYLO01000062">
    <property type="protein sequence ID" value="ESS72244.1"/>
    <property type="molecule type" value="Genomic_DNA"/>
</dbReference>
<evidence type="ECO:0000256" key="1">
    <source>
        <dbReference type="SAM" id="Phobius"/>
    </source>
</evidence>
<keyword evidence="3" id="KW-1185">Reference proteome</keyword>
<evidence type="ECO:0000313" key="3">
    <source>
        <dbReference type="Proteomes" id="UP000017842"/>
    </source>
</evidence>
<name>V5BWK9_9GAMM</name>
<organism evidence="2 3">
    <name type="scientific">Methyloglobulus morosus KoM1</name>
    <dbReference type="NCBI Taxonomy" id="1116472"/>
    <lineage>
        <taxon>Bacteria</taxon>
        <taxon>Pseudomonadati</taxon>
        <taxon>Pseudomonadota</taxon>
        <taxon>Gammaproteobacteria</taxon>
        <taxon>Methylococcales</taxon>
        <taxon>Methylococcaceae</taxon>
        <taxon>Methyloglobulus</taxon>
    </lineage>
</organism>
<accession>V5BWK9</accession>
<sequence length="73" mass="8831">MPKKPLDFVLYGIFTLAILKLTSLYFSVNPDDSHWNEFKEEHHCVLRKTEYGVQRSSWVCDDGKTYFRWMQQR</sequence>
<dbReference type="OrthoDB" id="5574231at2"/>
<keyword evidence="1" id="KW-1133">Transmembrane helix</keyword>
<dbReference type="Proteomes" id="UP000017842">
    <property type="component" value="Unassembled WGS sequence"/>
</dbReference>
<keyword evidence="1" id="KW-0812">Transmembrane</keyword>
<proteinExistence type="predicted"/>
<protein>
    <submittedName>
        <fullName evidence="2">Uncharacterized protein</fullName>
    </submittedName>
</protein>
<comment type="caution">
    <text evidence="2">The sequence shown here is derived from an EMBL/GenBank/DDBJ whole genome shotgun (WGS) entry which is preliminary data.</text>
</comment>
<evidence type="ECO:0000313" key="2">
    <source>
        <dbReference type="EMBL" id="ESS72244.1"/>
    </source>
</evidence>
<reference evidence="2 3" key="1">
    <citation type="journal article" date="2013" name="Genome Announc.">
        <title>Draft Genome Sequence of the Methanotrophic Gammaproteobacterium Methyloglobulus morosus DSM 22980 Strain KoM1.</title>
        <authorList>
            <person name="Poehlein A."/>
            <person name="Deutzmann J.S."/>
            <person name="Daniel R."/>
            <person name="Simeonova D.D."/>
        </authorList>
    </citation>
    <scope>NUCLEOTIDE SEQUENCE [LARGE SCALE GENOMIC DNA]</scope>
    <source>
        <strain evidence="2 3">KoM1</strain>
    </source>
</reference>
<feature type="transmembrane region" description="Helical" evidence="1">
    <location>
        <begin position="9"/>
        <end position="28"/>
    </location>
</feature>